<comment type="similarity">
    <text evidence="1 2">Belongs to the universal stress protein A family.</text>
</comment>
<dbReference type="SUPFAM" id="SSF52402">
    <property type="entry name" value="Adenine nucleotide alpha hydrolases-like"/>
    <property type="match status" value="1"/>
</dbReference>
<name>A0ABU3F921_9ENTE</name>
<keyword evidence="5" id="KW-1185">Reference proteome</keyword>
<reference evidence="4" key="1">
    <citation type="submission" date="2023-03" db="EMBL/GenBank/DDBJ databases">
        <authorList>
            <person name="Shen W."/>
            <person name="Cai J."/>
        </authorList>
    </citation>
    <scope>NUCLEOTIDE SEQUENCE</scope>
    <source>
        <strain evidence="4">P66-3</strain>
    </source>
</reference>
<dbReference type="PANTHER" id="PTHR46268:SF6">
    <property type="entry name" value="UNIVERSAL STRESS PROTEIN UP12"/>
    <property type="match status" value="1"/>
</dbReference>
<dbReference type="InterPro" id="IPR006015">
    <property type="entry name" value="Universal_stress_UspA"/>
</dbReference>
<accession>A0ABU3F921</accession>
<sequence length="141" mass="15517">MKESYQKILVAVDSSDQARRAFQEAIEVTRRNHAHLYILMVSDTNRLGAEPYAVDHVIKEMHKASSAVIESLEKSIPEDIAYTSVMNEGNPKAEIVTYAEEQGIDLILMGATGTGTFSRLLLGSTTAYVVNNAPCNVMVVR</sequence>
<dbReference type="CDD" id="cd00293">
    <property type="entry name" value="USP-like"/>
    <property type="match status" value="1"/>
</dbReference>
<dbReference type="InterPro" id="IPR006016">
    <property type="entry name" value="UspA"/>
</dbReference>
<feature type="domain" description="UspA" evidence="3">
    <location>
        <begin position="5"/>
        <end position="141"/>
    </location>
</feature>
<proteinExistence type="inferred from homology"/>
<dbReference type="PANTHER" id="PTHR46268">
    <property type="entry name" value="STRESS RESPONSE PROTEIN NHAX"/>
    <property type="match status" value="1"/>
</dbReference>
<evidence type="ECO:0000313" key="4">
    <source>
        <dbReference type="EMBL" id="MDT2758946.1"/>
    </source>
</evidence>
<dbReference type="InterPro" id="IPR014729">
    <property type="entry name" value="Rossmann-like_a/b/a_fold"/>
</dbReference>
<comment type="caution">
    <text evidence="4">The sequence shown here is derived from an EMBL/GenBank/DDBJ whole genome shotgun (WGS) entry which is preliminary data.</text>
</comment>
<keyword evidence="2" id="KW-0963">Cytoplasm</keyword>
<dbReference type="RefSeq" id="WP_311829561.1">
    <property type="nucleotide sequence ID" value="NZ_JARQAJ010000002.1"/>
</dbReference>
<comment type="subcellular location">
    <subcellularLocation>
        <location evidence="2">Cytoplasm</location>
    </subcellularLocation>
</comment>
<protein>
    <recommendedName>
        <fullName evidence="2">Universal stress protein</fullName>
    </recommendedName>
</protein>
<evidence type="ECO:0000313" key="5">
    <source>
        <dbReference type="Proteomes" id="UP001181046"/>
    </source>
</evidence>
<evidence type="ECO:0000259" key="3">
    <source>
        <dbReference type="Pfam" id="PF00582"/>
    </source>
</evidence>
<dbReference type="Pfam" id="PF00582">
    <property type="entry name" value="Usp"/>
    <property type="match status" value="1"/>
</dbReference>
<dbReference type="EMBL" id="JARQAJ010000002">
    <property type="protein sequence ID" value="MDT2758946.1"/>
    <property type="molecule type" value="Genomic_DNA"/>
</dbReference>
<gene>
    <name evidence="4" type="ORF">P7H27_04140</name>
</gene>
<dbReference type="Gene3D" id="3.40.50.620">
    <property type="entry name" value="HUPs"/>
    <property type="match status" value="1"/>
</dbReference>
<dbReference type="PRINTS" id="PR01438">
    <property type="entry name" value="UNVRSLSTRESS"/>
</dbReference>
<evidence type="ECO:0000256" key="2">
    <source>
        <dbReference type="PIRNR" id="PIRNR006276"/>
    </source>
</evidence>
<evidence type="ECO:0000256" key="1">
    <source>
        <dbReference type="ARBA" id="ARBA00008791"/>
    </source>
</evidence>
<organism evidence="4 5">
    <name type="scientific">Enterococcus xiangfangensis</name>
    <dbReference type="NCBI Taxonomy" id="1296537"/>
    <lineage>
        <taxon>Bacteria</taxon>
        <taxon>Bacillati</taxon>
        <taxon>Bacillota</taxon>
        <taxon>Bacilli</taxon>
        <taxon>Lactobacillales</taxon>
        <taxon>Enterococcaceae</taxon>
        <taxon>Enterococcus</taxon>
    </lineage>
</organism>
<dbReference type="PIRSF" id="PIRSF006276">
    <property type="entry name" value="UspA"/>
    <property type="match status" value="1"/>
</dbReference>
<dbReference type="Proteomes" id="UP001181046">
    <property type="component" value="Unassembled WGS sequence"/>
</dbReference>